<evidence type="ECO:0000313" key="1">
    <source>
        <dbReference type="EMBL" id="GAI48567.1"/>
    </source>
</evidence>
<dbReference type="AlphaFoldDB" id="X1NX00"/>
<dbReference type="EMBL" id="BARV01038540">
    <property type="protein sequence ID" value="GAI48567.1"/>
    <property type="molecule type" value="Genomic_DNA"/>
</dbReference>
<reference evidence="1" key="1">
    <citation type="journal article" date="2014" name="Front. Microbiol.">
        <title>High frequency of phylogenetically diverse reductive dehalogenase-homologous genes in deep subseafloor sedimentary metagenomes.</title>
        <authorList>
            <person name="Kawai M."/>
            <person name="Futagami T."/>
            <person name="Toyoda A."/>
            <person name="Takaki Y."/>
            <person name="Nishi S."/>
            <person name="Hori S."/>
            <person name="Arai W."/>
            <person name="Tsubouchi T."/>
            <person name="Morono Y."/>
            <person name="Uchiyama I."/>
            <person name="Ito T."/>
            <person name="Fujiyama A."/>
            <person name="Inagaki F."/>
            <person name="Takami H."/>
        </authorList>
    </citation>
    <scope>NUCLEOTIDE SEQUENCE</scope>
    <source>
        <strain evidence="1">Expedition CK06-06</strain>
    </source>
</reference>
<organism evidence="1">
    <name type="scientific">marine sediment metagenome</name>
    <dbReference type="NCBI Taxonomy" id="412755"/>
    <lineage>
        <taxon>unclassified sequences</taxon>
        <taxon>metagenomes</taxon>
        <taxon>ecological metagenomes</taxon>
    </lineage>
</organism>
<accession>X1NX00</accession>
<comment type="caution">
    <text evidence="1">The sequence shown here is derived from an EMBL/GenBank/DDBJ whole genome shotgun (WGS) entry which is preliminary data.</text>
</comment>
<protein>
    <submittedName>
        <fullName evidence="1">Uncharacterized protein</fullName>
    </submittedName>
</protein>
<sequence length="118" mass="12789">ITPTPSMTPVSRPAMLIEEVLSIRKEGRKNMIPANVAALRPRTNIRIRIGLVIVLPNPFSPLSSGSFRVDQQTTAAIRAGTAIITAANLHCSLEIRYAMSMGDMNLPSCPPAPWIPKT</sequence>
<feature type="non-terminal residue" evidence="1">
    <location>
        <position position="1"/>
    </location>
</feature>
<gene>
    <name evidence="1" type="ORF">S06H3_59338</name>
</gene>
<proteinExistence type="predicted"/>
<name>X1NX00_9ZZZZ</name>